<evidence type="ECO:0000313" key="8">
    <source>
        <dbReference type="EMBL" id="RAI57069.1"/>
    </source>
</evidence>
<comment type="subcellular location">
    <subcellularLocation>
        <location evidence="1">Membrane</location>
    </subcellularLocation>
</comment>
<dbReference type="OrthoDB" id="7267013at2"/>
<keyword evidence="4" id="KW-0809">Transit peptide</keyword>
<keyword evidence="3" id="KW-0679">Respiratory chain</keyword>
<evidence type="ECO:0000256" key="4">
    <source>
        <dbReference type="ARBA" id="ARBA00022946"/>
    </source>
</evidence>
<gene>
    <name evidence="8" type="ORF">DOO78_20615</name>
</gene>
<evidence type="ECO:0000256" key="5">
    <source>
        <dbReference type="ARBA" id="ARBA00022982"/>
    </source>
</evidence>
<evidence type="ECO:0000256" key="7">
    <source>
        <dbReference type="SAM" id="MobiDB-lite"/>
    </source>
</evidence>
<feature type="region of interest" description="Disordered" evidence="7">
    <location>
        <begin position="160"/>
        <end position="192"/>
    </location>
</feature>
<dbReference type="AlphaFoldDB" id="A0A327M2V9"/>
<feature type="compositionally biased region" description="Basic and acidic residues" evidence="7">
    <location>
        <begin position="160"/>
        <end position="169"/>
    </location>
</feature>
<keyword evidence="5" id="KW-0249">Electron transport</keyword>
<accession>A0A327M2V9</accession>
<dbReference type="InterPro" id="IPR038532">
    <property type="entry name" value="NDUFS4-like_sf"/>
</dbReference>
<dbReference type="Pfam" id="PF04800">
    <property type="entry name" value="NDUS4"/>
    <property type="match status" value="1"/>
</dbReference>
<proteinExistence type="predicted"/>
<feature type="region of interest" description="Disordered" evidence="7">
    <location>
        <begin position="1"/>
        <end position="46"/>
    </location>
</feature>
<dbReference type="Gene3D" id="3.30.160.190">
    <property type="entry name" value="atu1810 like domain"/>
    <property type="match status" value="1"/>
</dbReference>
<dbReference type="GO" id="GO:0022900">
    <property type="term" value="P:electron transport chain"/>
    <property type="evidence" value="ECO:0007669"/>
    <property type="project" value="InterPro"/>
</dbReference>
<keyword evidence="6" id="KW-0472">Membrane</keyword>
<dbReference type="Proteomes" id="UP000249065">
    <property type="component" value="Unassembled WGS sequence"/>
</dbReference>
<protein>
    <submittedName>
        <fullName evidence="8">ETC complex I subunit</fullName>
    </submittedName>
</protein>
<keyword evidence="9" id="KW-1185">Reference proteome</keyword>
<evidence type="ECO:0000256" key="3">
    <source>
        <dbReference type="ARBA" id="ARBA00022660"/>
    </source>
</evidence>
<reference evidence="9" key="1">
    <citation type="submission" date="2018-06" db="EMBL/GenBank/DDBJ databases">
        <authorList>
            <person name="Khan S.A."/>
        </authorList>
    </citation>
    <scope>NUCLEOTIDE SEQUENCE [LARGE SCALE GENOMIC DNA]</scope>
    <source>
        <strain evidence="9">DB-1506</strain>
    </source>
</reference>
<organism evidence="8 9">
    <name type="scientific">Roseicella frigidaeris</name>
    <dbReference type="NCBI Taxonomy" id="2230885"/>
    <lineage>
        <taxon>Bacteria</taxon>
        <taxon>Pseudomonadati</taxon>
        <taxon>Pseudomonadota</taxon>
        <taxon>Alphaproteobacteria</taxon>
        <taxon>Acetobacterales</taxon>
        <taxon>Roseomonadaceae</taxon>
        <taxon>Roseicella</taxon>
    </lineage>
</organism>
<evidence type="ECO:0000256" key="1">
    <source>
        <dbReference type="ARBA" id="ARBA00004370"/>
    </source>
</evidence>
<name>A0A327M2V9_9PROT</name>
<evidence type="ECO:0000256" key="6">
    <source>
        <dbReference type="ARBA" id="ARBA00023136"/>
    </source>
</evidence>
<dbReference type="EMBL" id="QLIX01000021">
    <property type="protein sequence ID" value="RAI57069.1"/>
    <property type="molecule type" value="Genomic_DNA"/>
</dbReference>
<comment type="caution">
    <text evidence="8">The sequence shown here is derived from an EMBL/GenBank/DDBJ whole genome shotgun (WGS) entry which is preliminary data.</text>
</comment>
<keyword evidence="2" id="KW-0813">Transport</keyword>
<dbReference type="InterPro" id="IPR006885">
    <property type="entry name" value="NADH_UbQ_FeS_4_mit-like"/>
</dbReference>
<evidence type="ECO:0000313" key="9">
    <source>
        <dbReference type="Proteomes" id="UP000249065"/>
    </source>
</evidence>
<evidence type="ECO:0000256" key="2">
    <source>
        <dbReference type="ARBA" id="ARBA00022448"/>
    </source>
</evidence>
<sequence length="192" mass="20925">MASRPPSVLPASLPTWGEAVGPATGAGSGTGREESVPLLPGGASSAGRWRLPLVRIHQPGRSVTQSAPGRQRWVLEFVPSSPPPIDPLTGWIGSTDPLALVRLEFPDRQSAEAFAERHGWRYEVAEPPPRRVRYRSYAEQLRSDMSDAISRVRPWLLAAHAEDEPRQDPVEEASLESFPASDPPAWTGVRIA</sequence>
<dbReference type="GO" id="GO:0016020">
    <property type="term" value="C:membrane"/>
    <property type="evidence" value="ECO:0007669"/>
    <property type="project" value="UniProtKB-SubCell"/>
</dbReference>